<dbReference type="OrthoDB" id="7554676at2759"/>
<dbReference type="Proteomes" id="UP000036403">
    <property type="component" value="Unassembled WGS sequence"/>
</dbReference>
<evidence type="ECO:0000313" key="3">
    <source>
        <dbReference type="Proteomes" id="UP000036403"/>
    </source>
</evidence>
<protein>
    <submittedName>
        <fullName evidence="2">Amidohydrolase</fullName>
    </submittedName>
</protein>
<reference evidence="2 3" key="1">
    <citation type="submission" date="2015-04" db="EMBL/GenBank/DDBJ databases">
        <title>Lasius niger genome sequencing.</title>
        <authorList>
            <person name="Konorov E.A."/>
            <person name="Nikitin M.A."/>
            <person name="Kirill M.V."/>
            <person name="Chang P."/>
        </authorList>
    </citation>
    <scope>NUCLEOTIDE SEQUENCE [LARGE SCALE GENOMIC DNA]</scope>
    <source>
        <tissue evidence="2">Whole</tissue>
    </source>
</reference>
<accession>A0A0J7KR83</accession>
<gene>
    <name evidence="2" type="ORF">RF55_7072</name>
</gene>
<organism evidence="2 3">
    <name type="scientific">Lasius niger</name>
    <name type="common">Black garden ant</name>
    <dbReference type="NCBI Taxonomy" id="67767"/>
    <lineage>
        <taxon>Eukaryota</taxon>
        <taxon>Metazoa</taxon>
        <taxon>Ecdysozoa</taxon>
        <taxon>Arthropoda</taxon>
        <taxon>Hexapoda</taxon>
        <taxon>Insecta</taxon>
        <taxon>Pterygota</taxon>
        <taxon>Neoptera</taxon>
        <taxon>Endopterygota</taxon>
        <taxon>Hymenoptera</taxon>
        <taxon>Apocrita</taxon>
        <taxon>Aculeata</taxon>
        <taxon>Formicoidea</taxon>
        <taxon>Formicidae</taxon>
        <taxon>Formicinae</taxon>
        <taxon>Lasius</taxon>
        <taxon>Lasius</taxon>
    </lineage>
</organism>
<dbReference type="EMBL" id="LBMM01004024">
    <property type="protein sequence ID" value="KMQ92887.1"/>
    <property type="molecule type" value="Genomic_DNA"/>
</dbReference>
<dbReference type="GO" id="GO:0016787">
    <property type="term" value="F:hydrolase activity"/>
    <property type="evidence" value="ECO:0007669"/>
    <property type="project" value="UniProtKB-KW"/>
</dbReference>
<dbReference type="AlphaFoldDB" id="A0A0J7KR83"/>
<name>A0A0J7KR83_LASNI</name>
<proteinExistence type="predicted"/>
<feature type="region of interest" description="Disordered" evidence="1">
    <location>
        <begin position="82"/>
        <end position="136"/>
    </location>
</feature>
<comment type="caution">
    <text evidence="2">The sequence shown here is derived from an EMBL/GenBank/DDBJ whole genome shotgun (WGS) entry which is preliminary data.</text>
</comment>
<sequence length="136" mass="15384">MTGASGVEKEKKKFFSRLPIRTWKRLRTKEPAALRLESDVKDGDDNRKFQAVDIVTANSNGHPEKIKSDEIREEIRAVRATADRSDVKRSNRFGIGSLSADKPEVTSSSIKNIKGLKGLSTTRRTSEQQRKRMNIK</sequence>
<keyword evidence="3" id="KW-1185">Reference proteome</keyword>
<evidence type="ECO:0000313" key="2">
    <source>
        <dbReference type="EMBL" id="KMQ92887.1"/>
    </source>
</evidence>
<keyword evidence="2" id="KW-0378">Hydrolase</keyword>
<dbReference type="PaxDb" id="67767-A0A0J7KR83"/>
<evidence type="ECO:0000256" key="1">
    <source>
        <dbReference type="SAM" id="MobiDB-lite"/>
    </source>
</evidence>